<proteinExistence type="predicted"/>
<keyword evidence="3" id="KW-1185">Reference proteome</keyword>
<evidence type="ECO:0000313" key="3">
    <source>
        <dbReference type="Proteomes" id="UP000033651"/>
    </source>
</evidence>
<dbReference type="PATRIC" id="fig|345309.4.peg.1175"/>
<dbReference type="EMBL" id="JZRB01000018">
    <property type="protein sequence ID" value="KJV34833.1"/>
    <property type="molecule type" value="Genomic_DNA"/>
</dbReference>
<name>A0A0F3KUD0_9GAMM</name>
<gene>
    <name evidence="2" type="ORF">VI08_09675</name>
</gene>
<organism evidence="2 3">
    <name type="scientific">Luteibacter yeojuensis</name>
    <dbReference type="NCBI Taxonomy" id="345309"/>
    <lineage>
        <taxon>Bacteria</taxon>
        <taxon>Pseudomonadati</taxon>
        <taxon>Pseudomonadota</taxon>
        <taxon>Gammaproteobacteria</taxon>
        <taxon>Lysobacterales</taxon>
        <taxon>Rhodanobacteraceae</taxon>
        <taxon>Luteibacter</taxon>
    </lineage>
</organism>
<feature type="chain" id="PRO_5002463527" evidence="1">
    <location>
        <begin position="21"/>
        <end position="159"/>
    </location>
</feature>
<sequence length="159" mass="17839">MNVRAWRAAMLFLACMVVRSEPVNPDLQKCQAWLGAFFGDSTTARDEAFKSYDMESQYQIVMCGNQVLHPPAMELATLFAGQGAAVVPLLKAKLSRADDDLTIRDIVYVFSEMKRLHAYDPAGDAELSMLMARKVDGMHYNGWKTLVQADLNEMRSNAR</sequence>
<evidence type="ECO:0000313" key="2">
    <source>
        <dbReference type="EMBL" id="KJV34833.1"/>
    </source>
</evidence>
<keyword evidence="1" id="KW-0732">Signal</keyword>
<reference evidence="2 3" key="1">
    <citation type="submission" date="2015-03" db="EMBL/GenBank/DDBJ databases">
        <title>Draft genome sequence of Luteibacter yeojuensis strain SU11.</title>
        <authorList>
            <person name="Sulaiman J."/>
            <person name="Priya K."/>
            <person name="Chan K.-G."/>
        </authorList>
    </citation>
    <scope>NUCLEOTIDE SEQUENCE [LARGE SCALE GENOMIC DNA]</scope>
    <source>
        <strain evidence="2 3">SU11</strain>
    </source>
</reference>
<dbReference type="Proteomes" id="UP000033651">
    <property type="component" value="Unassembled WGS sequence"/>
</dbReference>
<dbReference type="RefSeq" id="WP_045829359.1">
    <property type="nucleotide sequence ID" value="NZ_JZRB01000018.1"/>
</dbReference>
<protein>
    <submittedName>
        <fullName evidence="2">Uncharacterized protein</fullName>
    </submittedName>
</protein>
<feature type="signal peptide" evidence="1">
    <location>
        <begin position="1"/>
        <end position="20"/>
    </location>
</feature>
<evidence type="ECO:0000256" key="1">
    <source>
        <dbReference type="SAM" id="SignalP"/>
    </source>
</evidence>
<dbReference type="AlphaFoldDB" id="A0A0F3KUD0"/>
<accession>A0A0F3KUD0</accession>
<dbReference type="OrthoDB" id="9771186at2"/>
<comment type="caution">
    <text evidence="2">The sequence shown here is derived from an EMBL/GenBank/DDBJ whole genome shotgun (WGS) entry which is preliminary data.</text>
</comment>